<dbReference type="InterPro" id="IPR000847">
    <property type="entry name" value="LysR_HTH_N"/>
</dbReference>
<dbReference type="SUPFAM" id="SSF46785">
    <property type="entry name" value="Winged helix' DNA-binding domain"/>
    <property type="match status" value="1"/>
</dbReference>
<evidence type="ECO:0000256" key="1">
    <source>
        <dbReference type="ARBA" id="ARBA00009437"/>
    </source>
</evidence>
<dbReference type="InterPro" id="IPR036388">
    <property type="entry name" value="WH-like_DNA-bd_sf"/>
</dbReference>
<evidence type="ECO:0000259" key="5">
    <source>
        <dbReference type="PROSITE" id="PS50931"/>
    </source>
</evidence>
<keyword evidence="7" id="KW-1185">Reference proteome</keyword>
<evidence type="ECO:0000256" key="4">
    <source>
        <dbReference type="ARBA" id="ARBA00023163"/>
    </source>
</evidence>
<dbReference type="InterPro" id="IPR036390">
    <property type="entry name" value="WH_DNA-bd_sf"/>
</dbReference>
<keyword evidence="4" id="KW-0804">Transcription</keyword>
<sequence length="289" mass="32214">MDTAGLHAFVTVADCGSFSQAAQLLFLTQSAVSKRIALLESQLDCRLFDRIGRQVMLTEAGLALLPRARQILLSIEDAERMLGNLSGMIGGRLALATSHHISLHRLPPILKTFVDRFPEVELDLQFAASEVAYEGVLKGELELALITLAPEQDDRICARTVWHDRLQYMVARNHPLAQLNRPSLTELNRYPAILPGADTFTHQRVRQQLALQGLEPNLGMSTDYLDTIRMMVSIGLGWSLLPETMIDDQLVRLNTGTEPIVRPLGYIHHRDRTLSNAARELVKLLEPGV</sequence>
<comment type="similarity">
    <text evidence="1">Belongs to the LysR transcriptional regulatory family.</text>
</comment>
<dbReference type="Pfam" id="PF00126">
    <property type="entry name" value="HTH_1"/>
    <property type="match status" value="1"/>
</dbReference>
<accession>A0A1H3ZKZ1</accession>
<dbReference type="SUPFAM" id="SSF53850">
    <property type="entry name" value="Periplasmic binding protein-like II"/>
    <property type="match status" value="1"/>
</dbReference>
<dbReference type="GO" id="GO:0000976">
    <property type="term" value="F:transcription cis-regulatory region binding"/>
    <property type="evidence" value="ECO:0007669"/>
    <property type="project" value="TreeGrafter"/>
</dbReference>
<evidence type="ECO:0000313" key="7">
    <source>
        <dbReference type="Proteomes" id="UP000242469"/>
    </source>
</evidence>
<keyword evidence="2" id="KW-0805">Transcription regulation</keyword>
<gene>
    <name evidence="6" type="ORF">SAMN02745729_10275</name>
</gene>
<dbReference type="PRINTS" id="PR00039">
    <property type="entry name" value="HTHLYSR"/>
</dbReference>
<dbReference type="PROSITE" id="PS50931">
    <property type="entry name" value="HTH_LYSR"/>
    <property type="match status" value="1"/>
</dbReference>
<dbReference type="PANTHER" id="PTHR30126">
    <property type="entry name" value="HTH-TYPE TRANSCRIPTIONAL REGULATOR"/>
    <property type="match status" value="1"/>
</dbReference>
<dbReference type="FunFam" id="1.10.10.10:FF:000001">
    <property type="entry name" value="LysR family transcriptional regulator"/>
    <property type="match status" value="1"/>
</dbReference>
<keyword evidence="3 6" id="KW-0238">DNA-binding</keyword>
<proteinExistence type="inferred from homology"/>
<dbReference type="GO" id="GO:0003700">
    <property type="term" value="F:DNA-binding transcription factor activity"/>
    <property type="evidence" value="ECO:0007669"/>
    <property type="project" value="InterPro"/>
</dbReference>
<dbReference type="InterPro" id="IPR005119">
    <property type="entry name" value="LysR_subst-bd"/>
</dbReference>
<name>A0A1H3ZKZ1_9GAMM</name>
<reference evidence="7" key="1">
    <citation type="submission" date="2016-10" db="EMBL/GenBank/DDBJ databases">
        <authorList>
            <person name="Varghese N."/>
            <person name="Submissions S."/>
        </authorList>
    </citation>
    <scope>NUCLEOTIDE SEQUENCE [LARGE SCALE GENOMIC DNA]</scope>
    <source>
        <strain evidence="7">DSM 11526</strain>
    </source>
</reference>
<dbReference type="Gene3D" id="3.40.190.290">
    <property type="match status" value="1"/>
</dbReference>
<dbReference type="CDD" id="cd05466">
    <property type="entry name" value="PBP2_LTTR_substrate"/>
    <property type="match status" value="1"/>
</dbReference>
<evidence type="ECO:0000256" key="2">
    <source>
        <dbReference type="ARBA" id="ARBA00023015"/>
    </source>
</evidence>
<feature type="domain" description="HTH lysR-type" evidence="5">
    <location>
        <begin position="1"/>
        <end position="58"/>
    </location>
</feature>
<dbReference type="Proteomes" id="UP000242469">
    <property type="component" value="Unassembled WGS sequence"/>
</dbReference>
<dbReference type="STRING" id="1122198.SAMN02745729_10275"/>
<evidence type="ECO:0000256" key="3">
    <source>
        <dbReference type="ARBA" id="ARBA00023125"/>
    </source>
</evidence>
<protein>
    <submittedName>
        <fullName evidence="6">DNA-binding transcriptional regulator, LysR family</fullName>
    </submittedName>
</protein>
<dbReference type="PANTHER" id="PTHR30126:SF81">
    <property type="entry name" value="HTH-TYPE TRANSCRIPTIONAL REGULATOR ILVY"/>
    <property type="match status" value="1"/>
</dbReference>
<evidence type="ECO:0000313" key="6">
    <source>
        <dbReference type="EMBL" id="SEA24307.1"/>
    </source>
</evidence>
<dbReference type="AlphaFoldDB" id="A0A1H3ZKZ1"/>
<dbReference type="RefSeq" id="WP_091823115.1">
    <property type="nucleotide sequence ID" value="NZ_FNRJ01000002.1"/>
</dbReference>
<dbReference type="EMBL" id="FNRJ01000002">
    <property type="protein sequence ID" value="SEA24307.1"/>
    <property type="molecule type" value="Genomic_DNA"/>
</dbReference>
<dbReference type="OrthoDB" id="9803735at2"/>
<dbReference type="Gene3D" id="1.10.10.10">
    <property type="entry name" value="Winged helix-like DNA-binding domain superfamily/Winged helix DNA-binding domain"/>
    <property type="match status" value="1"/>
</dbReference>
<organism evidence="6 7">
    <name type="scientific">Marinobacterium iners DSM 11526</name>
    <dbReference type="NCBI Taxonomy" id="1122198"/>
    <lineage>
        <taxon>Bacteria</taxon>
        <taxon>Pseudomonadati</taxon>
        <taxon>Pseudomonadota</taxon>
        <taxon>Gammaproteobacteria</taxon>
        <taxon>Oceanospirillales</taxon>
        <taxon>Oceanospirillaceae</taxon>
        <taxon>Marinobacterium</taxon>
    </lineage>
</organism>
<dbReference type="Pfam" id="PF03466">
    <property type="entry name" value="LysR_substrate"/>
    <property type="match status" value="1"/>
</dbReference>